<dbReference type="PROSITE" id="PS00198">
    <property type="entry name" value="4FE4S_FER_1"/>
    <property type="match status" value="2"/>
</dbReference>
<feature type="binding site" evidence="11">
    <location>
        <position position="48"/>
    </location>
    <ligand>
        <name>[4Fe-4S] cluster</name>
        <dbReference type="ChEBI" id="CHEBI:49883"/>
        <label>2</label>
    </ligand>
</feature>
<feature type="binding site" evidence="11">
    <location>
        <position position="58"/>
    </location>
    <ligand>
        <name>[4Fe-4S] cluster</name>
        <dbReference type="ChEBI" id="CHEBI:49883"/>
        <label>1</label>
    </ligand>
</feature>
<dbReference type="PANTHER" id="PTHR43819">
    <property type="entry name" value="ARCHAEAL-TYPE GLUTAMATE SYNTHASE [NADPH]"/>
    <property type="match status" value="1"/>
</dbReference>
<dbReference type="SUPFAM" id="SSF51395">
    <property type="entry name" value="FMN-linked oxidoreductases"/>
    <property type="match status" value="1"/>
</dbReference>
<dbReference type="GO" id="GO:0046872">
    <property type="term" value="F:metal ion binding"/>
    <property type="evidence" value="ECO:0007669"/>
    <property type="project" value="UniProtKB-KW"/>
</dbReference>
<evidence type="ECO:0000256" key="7">
    <source>
        <dbReference type="ARBA" id="ARBA00023014"/>
    </source>
</evidence>
<evidence type="ECO:0000256" key="4">
    <source>
        <dbReference type="ARBA" id="ARBA00022723"/>
    </source>
</evidence>
<keyword evidence="5" id="KW-0560">Oxidoreductase</keyword>
<dbReference type="InterPro" id="IPR024188">
    <property type="entry name" value="GltB"/>
</dbReference>
<organism evidence="13 14">
    <name type="scientific">candidate division TA06 bacterium</name>
    <dbReference type="NCBI Taxonomy" id="2250710"/>
    <lineage>
        <taxon>Bacteria</taxon>
        <taxon>Bacteria division TA06</taxon>
    </lineage>
</organism>
<reference evidence="13 14" key="1">
    <citation type="submission" date="2019-03" db="EMBL/GenBank/DDBJ databases">
        <title>Metabolic potential of uncultured bacteria and archaea associated with petroleum seepage in deep-sea sediments.</title>
        <authorList>
            <person name="Dong X."/>
            <person name="Hubert C."/>
        </authorList>
    </citation>
    <scope>NUCLEOTIDE SEQUENCE [LARGE SCALE GENOMIC DNA]</scope>
    <source>
        <strain evidence="13">E44_bin18</strain>
    </source>
</reference>
<feature type="domain" description="4Fe-4S ferredoxin-type" evidence="12">
    <location>
        <begin position="10"/>
        <end position="38"/>
    </location>
</feature>
<dbReference type="InterPro" id="IPR013785">
    <property type="entry name" value="Aldolase_TIM"/>
</dbReference>
<feature type="binding site" evidence="11">
    <location>
        <position position="51"/>
    </location>
    <ligand>
        <name>[4Fe-4S] cluster</name>
        <dbReference type="ChEBI" id="CHEBI:49883"/>
        <label>2</label>
    </ligand>
</feature>
<feature type="binding site" evidence="11">
    <location>
        <position position="54"/>
    </location>
    <ligand>
        <name>[4Fe-4S] cluster</name>
        <dbReference type="ChEBI" id="CHEBI:49883"/>
        <label>2</label>
    </ligand>
</feature>
<dbReference type="InterPro" id="IPR017900">
    <property type="entry name" value="4Fe4S_Fe_S_CS"/>
</dbReference>
<dbReference type="Pfam" id="PF13237">
    <property type="entry name" value="Fer4_10"/>
    <property type="match status" value="1"/>
</dbReference>
<proteinExistence type="inferred from homology"/>
<dbReference type="EC" id="1.4.1.13" evidence="2"/>
<dbReference type="Pfam" id="PF01645">
    <property type="entry name" value="Glu_synthase"/>
    <property type="match status" value="1"/>
</dbReference>
<dbReference type="Proteomes" id="UP000315525">
    <property type="component" value="Unassembled WGS sequence"/>
</dbReference>
<feature type="binding site" evidence="11">
    <location>
        <position position="19"/>
    </location>
    <ligand>
        <name>[4Fe-4S] cluster</name>
        <dbReference type="ChEBI" id="CHEBI:49883"/>
        <label>1</label>
    </ligand>
</feature>
<evidence type="ECO:0000256" key="1">
    <source>
        <dbReference type="ARBA" id="ARBA00009716"/>
    </source>
</evidence>
<dbReference type="AlphaFoldDB" id="A0A523UPA0"/>
<evidence type="ECO:0000313" key="14">
    <source>
        <dbReference type="Proteomes" id="UP000315525"/>
    </source>
</evidence>
<accession>A0A523UPA0</accession>
<dbReference type="Gene3D" id="3.30.70.20">
    <property type="match status" value="1"/>
</dbReference>
<dbReference type="PANTHER" id="PTHR43819:SF1">
    <property type="entry name" value="ARCHAEAL-TYPE GLUTAMATE SYNTHASE [NADPH]"/>
    <property type="match status" value="1"/>
</dbReference>
<keyword evidence="8" id="KW-0314">Glutamate biosynthesis</keyword>
<name>A0A523UPA0_UNCT6</name>
<dbReference type="GO" id="GO:0006537">
    <property type="term" value="P:glutamate biosynthetic process"/>
    <property type="evidence" value="ECO:0007669"/>
    <property type="project" value="UniProtKB-KW"/>
</dbReference>
<dbReference type="InterPro" id="IPR043578">
    <property type="entry name" value="GltB_archl_type"/>
</dbReference>
<keyword evidence="11" id="KW-0004">4Fe-4S</keyword>
<evidence type="ECO:0000256" key="10">
    <source>
        <dbReference type="PIRNR" id="PIRNR006429"/>
    </source>
</evidence>
<keyword evidence="7 11" id="KW-0411">Iron-sulfur</keyword>
<keyword evidence="3" id="KW-0028">Amino-acid biosynthesis</keyword>
<comment type="similarity">
    <text evidence="1 10">Belongs to the glutamate synthase family.</text>
</comment>
<evidence type="ECO:0000313" key="13">
    <source>
        <dbReference type="EMBL" id="TET44382.1"/>
    </source>
</evidence>
<dbReference type="PROSITE" id="PS51379">
    <property type="entry name" value="4FE4S_FER_2"/>
    <property type="match status" value="2"/>
</dbReference>
<feature type="binding site" evidence="11">
    <location>
        <position position="29"/>
    </location>
    <ligand>
        <name>[4Fe-4S] cluster</name>
        <dbReference type="ChEBI" id="CHEBI:49883"/>
        <label>2</label>
    </ligand>
</feature>
<evidence type="ECO:0000256" key="8">
    <source>
        <dbReference type="ARBA" id="ARBA00023164"/>
    </source>
</evidence>
<feature type="binding site" evidence="11">
    <location>
        <position position="25"/>
    </location>
    <ligand>
        <name>[4Fe-4S] cluster</name>
        <dbReference type="ChEBI" id="CHEBI:49883"/>
        <label>1</label>
    </ligand>
</feature>
<dbReference type="GO" id="GO:0004355">
    <property type="term" value="F:glutamate synthase (NADPH) activity"/>
    <property type="evidence" value="ECO:0007669"/>
    <property type="project" value="UniProtKB-EC"/>
</dbReference>
<gene>
    <name evidence="13" type="ORF">E3J62_10530</name>
</gene>
<evidence type="ECO:0000259" key="12">
    <source>
        <dbReference type="PROSITE" id="PS51379"/>
    </source>
</evidence>
<evidence type="ECO:0000256" key="2">
    <source>
        <dbReference type="ARBA" id="ARBA00012079"/>
    </source>
</evidence>
<dbReference type="CDD" id="cd02808">
    <property type="entry name" value="GltS_FMN"/>
    <property type="match status" value="1"/>
</dbReference>
<evidence type="ECO:0000256" key="3">
    <source>
        <dbReference type="ARBA" id="ARBA00022605"/>
    </source>
</evidence>
<comment type="caution">
    <text evidence="13">The sequence shown here is derived from an EMBL/GenBank/DDBJ whole genome shotgun (WGS) entry which is preliminary data.</text>
</comment>
<evidence type="ECO:0000256" key="6">
    <source>
        <dbReference type="ARBA" id="ARBA00023004"/>
    </source>
</evidence>
<feature type="domain" description="4Fe-4S ferredoxin-type" evidence="12">
    <location>
        <begin position="39"/>
        <end position="68"/>
    </location>
</feature>
<keyword evidence="6 11" id="KW-0408">Iron</keyword>
<protein>
    <recommendedName>
        <fullName evidence="2">glutamate synthase (NADPH)</fullName>
        <ecNumber evidence="2">1.4.1.13</ecNumber>
    </recommendedName>
</protein>
<dbReference type="GO" id="GO:0051539">
    <property type="term" value="F:4 iron, 4 sulfur cluster binding"/>
    <property type="evidence" value="ECO:0007669"/>
    <property type="project" value="UniProtKB-KW"/>
</dbReference>
<evidence type="ECO:0000256" key="9">
    <source>
        <dbReference type="ARBA" id="ARBA00048151"/>
    </source>
</evidence>
<dbReference type="EMBL" id="SOJN01000127">
    <property type="protein sequence ID" value="TET44382.1"/>
    <property type="molecule type" value="Genomic_DNA"/>
</dbReference>
<dbReference type="PIRSF" id="PIRSF500061">
    <property type="entry name" value="GOGAT_lg2_archl"/>
    <property type="match status" value="1"/>
</dbReference>
<comment type="catalytic activity">
    <reaction evidence="9">
        <text>2 L-glutamate + NADP(+) = L-glutamine + 2-oxoglutarate + NADPH + H(+)</text>
        <dbReference type="Rhea" id="RHEA:15501"/>
        <dbReference type="ChEBI" id="CHEBI:15378"/>
        <dbReference type="ChEBI" id="CHEBI:16810"/>
        <dbReference type="ChEBI" id="CHEBI:29985"/>
        <dbReference type="ChEBI" id="CHEBI:57783"/>
        <dbReference type="ChEBI" id="CHEBI:58349"/>
        <dbReference type="ChEBI" id="CHEBI:58359"/>
        <dbReference type="EC" id="1.4.1.13"/>
    </reaction>
</comment>
<dbReference type="Gene3D" id="3.20.20.70">
    <property type="entry name" value="Aldolase class I"/>
    <property type="match status" value="1"/>
</dbReference>
<dbReference type="InterPro" id="IPR002932">
    <property type="entry name" value="Glu_synthdom"/>
</dbReference>
<evidence type="ECO:0000256" key="5">
    <source>
        <dbReference type="ARBA" id="ARBA00023002"/>
    </source>
</evidence>
<evidence type="ECO:0000256" key="11">
    <source>
        <dbReference type="PIRSR" id="PIRSR006429-1"/>
    </source>
</evidence>
<dbReference type="SUPFAM" id="SSF54862">
    <property type="entry name" value="4Fe-4S ferredoxins"/>
    <property type="match status" value="1"/>
</dbReference>
<keyword evidence="4 11" id="KW-0479">Metal-binding</keyword>
<sequence>MNGTVLQPEFLVRIDEDRCDQCKRCLEYCGFGTFSFANDKILPNHSKCVACHRCVTFCPELAITVVENPLSFRNHANWTPRHIRDVFKQSETGGMLLTGMGNDLPYRILFDHLVLDACQVTNPSIDPLREPMELRTYLGRKPDVLEIKRNEQGTDLLKTNIEKNIKIELPIVFAPMSYGSISFNTMKAICMSAAKLNTLMYTGEGGLPRDLYPYGDHIILQCASGRFGVSPEYLNVGIGTQIKIGQGAKPGIGGHLPGEKIPENISQTRMIPVGTDALSPAPQHDIYSIEDLRMLIYALKEATGYKPVCVKIAAVHNVAAIASGIVRAGADLVYLDGFRGGTGAAPNIVRDHVGIPIEVAIAVVDERLREEGIRNKASIVAAGSIRCAADVCKAIALGADACAIGTAALIALGCHVCQKCYTGNCSWGIATQKPELVGRLDPEWGAERICNLLEAWATEIKEVLGALGINAVESLRGNKERLRGIGLDRTILEVLGVKPAGIGMGDYYENRG</sequence>
<dbReference type="InterPro" id="IPR017896">
    <property type="entry name" value="4Fe4S_Fe-S-bd"/>
</dbReference>
<feature type="binding site" evidence="11">
    <location>
        <position position="22"/>
    </location>
    <ligand>
        <name>[4Fe-4S] cluster</name>
        <dbReference type="ChEBI" id="CHEBI:49883"/>
        <label>1</label>
    </ligand>
</feature>
<dbReference type="PIRSF" id="PIRSF006429">
    <property type="entry name" value="GOGAT_lg_2"/>
    <property type="match status" value="1"/>
</dbReference>